<evidence type="ECO:0000259" key="1">
    <source>
        <dbReference type="Pfam" id="PF10022"/>
    </source>
</evidence>
<accession>A0ABV8LY31</accession>
<dbReference type="Pfam" id="PF10022">
    <property type="entry name" value="DUF2264"/>
    <property type="match status" value="1"/>
</dbReference>
<dbReference type="Proteomes" id="UP001595816">
    <property type="component" value="Unassembled WGS sequence"/>
</dbReference>
<evidence type="ECO:0000313" key="3">
    <source>
        <dbReference type="Proteomes" id="UP001595816"/>
    </source>
</evidence>
<comment type="caution">
    <text evidence="2">The sequence shown here is derived from an EMBL/GenBank/DDBJ whole genome shotgun (WGS) entry which is preliminary data.</text>
</comment>
<reference evidence="3" key="1">
    <citation type="journal article" date="2019" name="Int. J. Syst. Evol. Microbiol.">
        <title>The Global Catalogue of Microorganisms (GCM) 10K type strain sequencing project: providing services to taxonomists for standard genome sequencing and annotation.</title>
        <authorList>
            <consortium name="The Broad Institute Genomics Platform"/>
            <consortium name="The Broad Institute Genome Sequencing Center for Infectious Disease"/>
            <person name="Wu L."/>
            <person name="Ma J."/>
        </authorList>
    </citation>
    <scope>NUCLEOTIDE SEQUENCE [LARGE SCALE GENOMIC DNA]</scope>
    <source>
        <strain evidence="3">CGMCC 4.7289</strain>
    </source>
</reference>
<dbReference type="InterPro" id="IPR016624">
    <property type="entry name" value="UCP014753"/>
</dbReference>
<dbReference type="PANTHER" id="PTHR35339:SF4">
    <property type="entry name" value="LINALOOL DEHYDRATASE_ISOMERASE DOMAIN-CONTAINING PROTEIN"/>
    <property type="match status" value="1"/>
</dbReference>
<dbReference type="EMBL" id="JBHSAY010000020">
    <property type="protein sequence ID" value="MFC4135243.1"/>
    <property type="molecule type" value="Genomic_DNA"/>
</dbReference>
<proteinExistence type="predicted"/>
<feature type="domain" description="DUF2264" evidence="1">
    <location>
        <begin position="18"/>
        <end position="363"/>
    </location>
</feature>
<dbReference type="PANTHER" id="PTHR35339">
    <property type="entry name" value="LINALOOL DEHYDRATASE_ISOMERASE DOMAIN-CONTAINING PROTEIN"/>
    <property type="match status" value="1"/>
</dbReference>
<dbReference type="InterPro" id="IPR049349">
    <property type="entry name" value="DUF2264_N"/>
</dbReference>
<dbReference type="RefSeq" id="WP_253763118.1">
    <property type="nucleotide sequence ID" value="NZ_JAMZDZ010000001.1"/>
</dbReference>
<evidence type="ECO:0000313" key="2">
    <source>
        <dbReference type="EMBL" id="MFC4135243.1"/>
    </source>
</evidence>
<name>A0ABV8LY31_9ACTN</name>
<keyword evidence="3" id="KW-1185">Reference proteome</keyword>
<organism evidence="2 3">
    <name type="scientific">Hamadaea flava</name>
    <dbReference type="NCBI Taxonomy" id="1742688"/>
    <lineage>
        <taxon>Bacteria</taxon>
        <taxon>Bacillati</taxon>
        <taxon>Actinomycetota</taxon>
        <taxon>Actinomycetes</taxon>
        <taxon>Micromonosporales</taxon>
        <taxon>Micromonosporaceae</taxon>
        <taxon>Hamadaea</taxon>
    </lineage>
</organism>
<gene>
    <name evidence="2" type="ORF">ACFOZ4_31925</name>
</gene>
<sequence>MSALPDADRRLSPHTGYTRAHWEAVADRMLLAVRDHAAPGHSLIDLPGPASNSGRWSDGLEGFARTFLLAAMRVRGADGQDPHGLLDWYASGVAAGSDPRGRHRWPTLGERRQARVEAASLAIALHETRPWLWDRLGDDVKANVVDWFTPIVGTSDYDNNWIWFQNIVEAFLRSVDGPWSKEDLERNLATHESWYVGGGWYSDGGSGDDRRQNFDYYSGWAMHFYPLWFSRITGEEPSPQYRSRLSEFLADVQYLVSPDGRPLFQGRSLTYRFAMLAPFWMGALFDATPLEPGVTRGLASSVLQHFLEAGSVDADGLLPIGWHGPFPRIRQQYTGPGSPYWASKGFAGLLLPPDHPVWTAPEVETPVAAADKVFVIPQAGWVVSATAADGVVRVANHGSDHLADRRAALDDPFYLRHAYATHAAPDLSAEAIRGPLDSHVALLDDAGEPSHRGRIERIGQGDRWAASHSRAMWLDLSPAGGLAAGWHAVRTGPWLATASVLHGPTEVRLVRVGDGTVQLAAGGEDPEAYWPVDPGPWRLHLGGWALAGDSLEHRHDGGQATVTRPDGFVSEVRALHGFDEAGITCRHDANPFGPESAVPWLRTTIPAEPGALYAAAVILRGPGTTPALPTIVATPTTAVEVRWPDGSVDLVELT</sequence>
<protein>
    <submittedName>
        <fullName evidence="2">DUF2264 domain-containing protein</fullName>
    </submittedName>
</protein>